<dbReference type="InterPro" id="IPR011006">
    <property type="entry name" value="CheY-like_superfamily"/>
</dbReference>
<dbReference type="SMART" id="SM00421">
    <property type="entry name" value="HTH_LUXR"/>
    <property type="match status" value="1"/>
</dbReference>
<evidence type="ECO:0000256" key="4">
    <source>
        <dbReference type="ARBA" id="ARBA00023163"/>
    </source>
</evidence>
<evidence type="ECO:0000256" key="5">
    <source>
        <dbReference type="PROSITE-ProRule" id="PRU00169"/>
    </source>
</evidence>
<reference evidence="8 9" key="1">
    <citation type="submission" date="2021-04" db="EMBL/GenBank/DDBJ databases">
        <title>Chitinophaga sp. nov., isolated from the rhizosphere soil.</title>
        <authorList>
            <person name="He S."/>
        </authorList>
    </citation>
    <scope>NUCLEOTIDE SEQUENCE [LARGE SCALE GENOMIC DNA]</scope>
    <source>
        <strain evidence="8 9">2R12</strain>
    </source>
</reference>
<dbReference type="Pfam" id="PF00196">
    <property type="entry name" value="GerE"/>
    <property type="match status" value="1"/>
</dbReference>
<dbReference type="Proteomes" id="UP000676386">
    <property type="component" value="Unassembled WGS sequence"/>
</dbReference>
<feature type="domain" description="Response regulatory" evidence="7">
    <location>
        <begin position="7"/>
        <end position="123"/>
    </location>
</feature>
<dbReference type="PROSITE" id="PS00622">
    <property type="entry name" value="HTH_LUXR_1"/>
    <property type="match status" value="1"/>
</dbReference>
<dbReference type="InterPro" id="IPR000792">
    <property type="entry name" value="Tscrpt_reg_LuxR_C"/>
</dbReference>
<evidence type="ECO:0000256" key="1">
    <source>
        <dbReference type="ARBA" id="ARBA00022553"/>
    </source>
</evidence>
<dbReference type="PROSITE" id="PS50043">
    <property type="entry name" value="HTH_LUXR_2"/>
    <property type="match status" value="1"/>
</dbReference>
<dbReference type="EMBL" id="JAGTXB010000014">
    <property type="protein sequence ID" value="MBS0030433.1"/>
    <property type="molecule type" value="Genomic_DNA"/>
</dbReference>
<keyword evidence="4" id="KW-0804">Transcription</keyword>
<keyword evidence="2" id="KW-0805">Transcription regulation</keyword>
<evidence type="ECO:0000256" key="2">
    <source>
        <dbReference type="ARBA" id="ARBA00023015"/>
    </source>
</evidence>
<evidence type="ECO:0000313" key="9">
    <source>
        <dbReference type="Proteomes" id="UP000676386"/>
    </source>
</evidence>
<sequence length="211" mass="23185">MLTKRTTLAIVDDHPIVLEGLQKLLANVKEIEITGCFTTGSAFISFLKENKVDVLLLDITLPDVNGIELCKEVKEMSPATHVLALSNHSERSMILQMIQHGATGYLLKNISSEELIACIQEALNGLVTFSKAAREIMARPSVSELKGAPQLTKREKEILHLIADGKTTPDIAQQLNLSPLTIETHRKNLIQKFQAKNVASLIKLATQQGLV</sequence>
<evidence type="ECO:0000256" key="3">
    <source>
        <dbReference type="ARBA" id="ARBA00023125"/>
    </source>
</evidence>
<dbReference type="Gene3D" id="3.40.50.2300">
    <property type="match status" value="1"/>
</dbReference>
<keyword evidence="1 5" id="KW-0597">Phosphoprotein</keyword>
<dbReference type="SUPFAM" id="SSF46894">
    <property type="entry name" value="C-terminal effector domain of the bipartite response regulators"/>
    <property type="match status" value="1"/>
</dbReference>
<evidence type="ECO:0000259" key="6">
    <source>
        <dbReference type="PROSITE" id="PS50043"/>
    </source>
</evidence>
<dbReference type="InterPro" id="IPR058245">
    <property type="entry name" value="NreC/VraR/RcsB-like_REC"/>
</dbReference>
<dbReference type="SUPFAM" id="SSF52172">
    <property type="entry name" value="CheY-like"/>
    <property type="match status" value="1"/>
</dbReference>
<dbReference type="CDD" id="cd17535">
    <property type="entry name" value="REC_NarL-like"/>
    <property type="match status" value="1"/>
</dbReference>
<dbReference type="InterPro" id="IPR001789">
    <property type="entry name" value="Sig_transdc_resp-reg_receiver"/>
</dbReference>
<keyword evidence="9" id="KW-1185">Reference proteome</keyword>
<dbReference type="PANTHER" id="PTHR43214:SF41">
    <property type="entry name" value="NITRATE_NITRITE RESPONSE REGULATOR PROTEIN NARP"/>
    <property type="match status" value="1"/>
</dbReference>
<feature type="modified residue" description="4-aspartylphosphate" evidence="5">
    <location>
        <position position="58"/>
    </location>
</feature>
<name>A0ABS5J5V3_9BACT</name>
<dbReference type="CDD" id="cd06170">
    <property type="entry name" value="LuxR_C_like"/>
    <property type="match status" value="1"/>
</dbReference>
<dbReference type="SMART" id="SM00448">
    <property type="entry name" value="REC"/>
    <property type="match status" value="1"/>
</dbReference>
<keyword evidence="3" id="KW-0238">DNA-binding</keyword>
<feature type="domain" description="HTH luxR-type" evidence="6">
    <location>
        <begin position="144"/>
        <end position="209"/>
    </location>
</feature>
<dbReference type="RefSeq" id="WP_211975572.1">
    <property type="nucleotide sequence ID" value="NZ_CBFHAM010000008.1"/>
</dbReference>
<comment type="caution">
    <text evidence="8">The sequence shown here is derived from an EMBL/GenBank/DDBJ whole genome shotgun (WGS) entry which is preliminary data.</text>
</comment>
<dbReference type="PANTHER" id="PTHR43214">
    <property type="entry name" value="TWO-COMPONENT RESPONSE REGULATOR"/>
    <property type="match status" value="1"/>
</dbReference>
<proteinExistence type="predicted"/>
<evidence type="ECO:0000259" key="7">
    <source>
        <dbReference type="PROSITE" id="PS50110"/>
    </source>
</evidence>
<dbReference type="InterPro" id="IPR016032">
    <property type="entry name" value="Sig_transdc_resp-reg_C-effctor"/>
</dbReference>
<gene>
    <name evidence="8" type="ORF">KE626_24110</name>
</gene>
<evidence type="ECO:0000313" key="8">
    <source>
        <dbReference type="EMBL" id="MBS0030433.1"/>
    </source>
</evidence>
<organism evidence="8 9">
    <name type="scientific">Chitinophaga hostae</name>
    <dbReference type="NCBI Taxonomy" id="2831022"/>
    <lineage>
        <taxon>Bacteria</taxon>
        <taxon>Pseudomonadati</taxon>
        <taxon>Bacteroidota</taxon>
        <taxon>Chitinophagia</taxon>
        <taxon>Chitinophagales</taxon>
        <taxon>Chitinophagaceae</taxon>
        <taxon>Chitinophaga</taxon>
    </lineage>
</organism>
<dbReference type="Pfam" id="PF00072">
    <property type="entry name" value="Response_reg"/>
    <property type="match status" value="1"/>
</dbReference>
<dbReference type="PROSITE" id="PS50110">
    <property type="entry name" value="RESPONSE_REGULATORY"/>
    <property type="match status" value="1"/>
</dbReference>
<protein>
    <submittedName>
        <fullName evidence="8">Response regulator transcription factor</fullName>
    </submittedName>
</protein>
<accession>A0ABS5J5V3</accession>
<dbReference type="InterPro" id="IPR039420">
    <property type="entry name" value="WalR-like"/>
</dbReference>
<dbReference type="PRINTS" id="PR00038">
    <property type="entry name" value="HTHLUXR"/>
</dbReference>